<proteinExistence type="predicted"/>
<protein>
    <submittedName>
        <fullName evidence="1">Ornithine cyclodeaminase</fullName>
    </submittedName>
</protein>
<sequence length="358" mass="40234">MKIISVESLRKLLKHHGFNNFVMDLMQFIKEDFSRWQSFTIIPRPAMHVPGGVLELMPICDNEKYYTFKYVNCHPKNTLIGKQTVVATGQISEINTGYPLMFSEMTLLTALRTAATSALATDLMARKNACTLALIGTGAQSEFQVRGLQLVRDIKEVRFFDIDPNAMNKFEKNLRGSRLKLVRCKNAQDATMDVDIITTITACKGHVDVIKNDWLREGVHINALGGDTVGKTELESSILPRCRIVVEYFDQSFVEGEIQRLSRKKAKKLVNAELFELVNGSKSGRIDDKEITLFDSVGIALEDYSALRLTLKLSEKYNIGEELNLTPMITNPKDLISTINLGEINEGTFLSGVKPYIM</sequence>
<dbReference type="Proteomes" id="UP000178419">
    <property type="component" value="Unassembled WGS sequence"/>
</dbReference>
<evidence type="ECO:0000313" key="2">
    <source>
        <dbReference type="Proteomes" id="UP000178419"/>
    </source>
</evidence>
<dbReference type="Gene3D" id="3.30.1780.10">
    <property type="entry name" value="ornithine cyclodeaminase, domain 1"/>
    <property type="match status" value="1"/>
</dbReference>
<dbReference type="EMBL" id="MGGE01000042">
    <property type="protein sequence ID" value="OGM20395.1"/>
    <property type="molecule type" value="Genomic_DNA"/>
</dbReference>
<dbReference type="PANTHER" id="PTHR13812:SF19">
    <property type="entry name" value="KETIMINE REDUCTASE MU-CRYSTALLIN"/>
    <property type="match status" value="1"/>
</dbReference>
<gene>
    <name evidence="1" type="ORF">A2714_01615</name>
</gene>
<comment type="caution">
    <text evidence="1">The sequence shown here is derived from an EMBL/GenBank/DDBJ whole genome shotgun (WGS) entry which is preliminary data.</text>
</comment>
<name>A0A1F7Y1I7_9BACT</name>
<dbReference type="Pfam" id="PF02423">
    <property type="entry name" value="OCD_Mu_crystall"/>
    <property type="match status" value="1"/>
</dbReference>
<dbReference type="PANTHER" id="PTHR13812">
    <property type="entry name" value="KETIMINE REDUCTASE MU-CRYSTALLIN"/>
    <property type="match status" value="1"/>
</dbReference>
<dbReference type="InterPro" id="IPR023401">
    <property type="entry name" value="ODC_N"/>
</dbReference>
<organism evidence="1 2">
    <name type="scientific">Candidatus Woesebacteria bacterium RIFCSPHIGHO2_01_FULL_38_9</name>
    <dbReference type="NCBI Taxonomy" id="1802492"/>
    <lineage>
        <taxon>Bacteria</taxon>
        <taxon>Candidatus Woeseibacteriota</taxon>
    </lineage>
</organism>
<dbReference type="Gene3D" id="3.40.50.720">
    <property type="entry name" value="NAD(P)-binding Rossmann-like Domain"/>
    <property type="match status" value="1"/>
</dbReference>
<dbReference type="SUPFAM" id="SSF51735">
    <property type="entry name" value="NAD(P)-binding Rossmann-fold domains"/>
    <property type="match status" value="1"/>
</dbReference>
<reference evidence="1 2" key="1">
    <citation type="journal article" date="2016" name="Nat. Commun.">
        <title>Thousands of microbial genomes shed light on interconnected biogeochemical processes in an aquifer system.</title>
        <authorList>
            <person name="Anantharaman K."/>
            <person name="Brown C.T."/>
            <person name="Hug L.A."/>
            <person name="Sharon I."/>
            <person name="Castelle C.J."/>
            <person name="Probst A.J."/>
            <person name="Thomas B.C."/>
            <person name="Singh A."/>
            <person name="Wilkins M.J."/>
            <person name="Karaoz U."/>
            <person name="Brodie E.L."/>
            <person name="Williams K.H."/>
            <person name="Hubbard S.S."/>
            <person name="Banfield J.F."/>
        </authorList>
    </citation>
    <scope>NUCLEOTIDE SEQUENCE [LARGE SCALE GENOMIC DNA]</scope>
</reference>
<evidence type="ECO:0000313" key="1">
    <source>
        <dbReference type="EMBL" id="OGM20395.1"/>
    </source>
</evidence>
<dbReference type="InterPro" id="IPR003462">
    <property type="entry name" value="ODC_Mu_crystall"/>
</dbReference>
<accession>A0A1F7Y1I7</accession>
<dbReference type="AlphaFoldDB" id="A0A1F7Y1I7"/>
<dbReference type="NCBIfam" id="NF005762">
    <property type="entry name" value="PRK07589.1"/>
    <property type="match status" value="1"/>
</dbReference>
<dbReference type="InterPro" id="IPR036291">
    <property type="entry name" value="NAD(P)-bd_dom_sf"/>
</dbReference>